<proteinExistence type="inferred from homology"/>
<dbReference type="GO" id="GO:0004222">
    <property type="term" value="F:metalloendopeptidase activity"/>
    <property type="evidence" value="ECO:0007669"/>
    <property type="project" value="InterPro"/>
</dbReference>
<keyword evidence="8" id="KW-0732">Signal</keyword>
<dbReference type="GO" id="GO:0016485">
    <property type="term" value="P:protein processing"/>
    <property type="evidence" value="ECO:0007669"/>
    <property type="project" value="TreeGrafter"/>
</dbReference>
<reference evidence="11 12" key="1">
    <citation type="submission" date="2015-11" db="EMBL/GenBank/DDBJ databases">
        <title>Genomic analysis of 38 Legionella species identifies large and diverse effector repertoires.</title>
        <authorList>
            <person name="Burstein D."/>
            <person name="Amaro F."/>
            <person name="Zusman T."/>
            <person name="Lifshitz Z."/>
            <person name="Cohen O."/>
            <person name="Gilbert J.A."/>
            <person name="Pupko T."/>
            <person name="Shuman H.A."/>
            <person name="Segal G."/>
        </authorList>
    </citation>
    <scope>NUCLEOTIDE SEQUENCE [LARGE SCALE GENOMIC DNA]</scope>
    <source>
        <strain evidence="11 12">ATCC 49751</strain>
    </source>
</reference>
<gene>
    <name evidence="11" type="primary">pepO</name>
    <name evidence="11" type="ORF">Llan_0695</name>
</gene>
<dbReference type="AlphaFoldDB" id="A0A0W0VU53"/>
<dbReference type="CDD" id="cd08662">
    <property type="entry name" value="M13"/>
    <property type="match status" value="1"/>
</dbReference>
<feature type="domain" description="Peptidase M13 C-terminal" evidence="9">
    <location>
        <begin position="472"/>
        <end position="672"/>
    </location>
</feature>
<keyword evidence="3" id="KW-0645">Protease</keyword>
<dbReference type="EMBL" id="LNYI01000012">
    <property type="protein sequence ID" value="KTD23560.1"/>
    <property type="molecule type" value="Genomic_DNA"/>
</dbReference>
<keyword evidence="5" id="KW-0378">Hydrolase</keyword>
<dbReference type="Gene3D" id="3.40.390.10">
    <property type="entry name" value="Collagenase (Catalytic Domain)"/>
    <property type="match status" value="1"/>
</dbReference>
<evidence type="ECO:0000256" key="5">
    <source>
        <dbReference type="ARBA" id="ARBA00022801"/>
    </source>
</evidence>
<dbReference type="PRINTS" id="PR00786">
    <property type="entry name" value="NEPRILYSIN"/>
</dbReference>
<dbReference type="Proteomes" id="UP000054869">
    <property type="component" value="Unassembled WGS sequence"/>
</dbReference>
<evidence type="ECO:0000313" key="11">
    <source>
        <dbReference type="EMBL" id="KTD23560.1"/>
    </source>
</evidence>
<dbReference type="SUPFAM" id="SSF55486">
    <property type="entry name" value="Metalloproteases ('zincins'), catalytic domain"/>
    <property type="match status" value="1"/>
</dbReference>
<protein>
    <submittedName>
        <fullName evidence="11">Metallopeptidase PepO, peptidase, M13 family transporter</fullName>
    </submittedName>
</protein>
<comment type="cofactor">
    <cofactor evidence="1">
        <name>Zn(2+)</name>
        <dbReference type="ChEBI" id="CHEBI:29105"/>
    </cofactor>
</comment>
<evidence type="ECO:0000259" key="10">
    <source>
        <dbReference type="Pfam" id="PF05649"/>
    </source>
</evidence>
<dbReference type="PATRIC" id="fig|45067.4.peg.724"/>
<evidence type="ECO:0000256" key="4">
    <source>
        <dbReference type="ARBA" id="ARBA00022723"/>
    </source>
</evidence>
<dbReference type="Gene3D" id="1.10.1380.10">
    <property type="entry name" value="Neutral endopeptidase , domain2"/>
    <property type="match status" value="1"/>
</dbReference>
<dbReference type="PANTHER" id="PTHR11733">
    <property type="entry name" value="ZINC METALLOPROTEASE FAMILY M13 NEPRILYSIN-RELATED"/>
    <property type="match status" value="1"/>
</dbReference>
<dbReference type="InterPro" id="IPR018497">
    <property type="entry name" value="Peptidase_M13_C"/>
</dbReference>
<dbReference type="STRING" id="45067.Llan_0695"/>
<dbReference type="eggNOG" id="COG3590">
    <property type="taxonomic scope" value="Bacteria"/>
</dbReference>
<evidence type="ECO:0000259" key="9">
    <source>
        <dbReference type="Pfam" id="PF01431"/>
    </source>
</evidence>
<evidence type="ECO:0000313" key="12">
    <source>
        <dbReference type="Proteomes" id="UP000054869"/>
    </source>
</evidence>
<dbReference type="GO" id="GO:0046872">
    <property type="term" value="F:metal ion binding"/>
    <property type="evidence" value="ECO:0007669"/>
    <property type="project" value="UniProtKB-KW"/>
</dbReference>
<comment type="caution">
    <text evidence="11">The sequence shown here is derived from an EMBL/GenBank/DDBJ whole genome shotgun (WGS) entry which is preliminary data.</text>
</comment>
<accession>A0A0W0VU53</accession>
<keyword evidence="6" id="KW-0862">Zinc</keyword>
<evidence type="ECO:0000256" key="6">
    <source>
        <dbReference type="ARBA" id="ARBA00022833"/>
    </source>
</evidence>
<dbReference type="Pfam" id="PF01431">
    <property type="entry name" value="Peptidase_M13"/>
    <property type="match status" value="1"/>
</dbReference>
<keyword evidence="12" id="KW-1185">Reference proteome</keyword>
<dbReference type="GO" id="GO:0005886">
    <property type="term" value="C:plasma membrane"/>
    <property type="evidence" value="ECO:0007669"/>
    <property type="project" value="TreeGrafter"/>
</dbReference>
<evidence type="ECO:0000256" key="7">
    <source>
        <dbReference type="ARBA" id="ARBA00023049"/>
    </source>
</evidence>
<feature type="chain" id="PRO_5006915069" evidence="8">
    <location>
        <begin position="22"/>
        <end position="674"/>
    </location>
</feature>
<evidence type="ECO:0000256" key="1">
    <source>
        <dbReference type="ARBA" id="ARBA00001947"/>
    </source>
</evidence>
<feature type="signal peptide" evidence="8">
    <location>
        <begin position="1"/>
        <end position="21"/>
    </location>
</feature>
<dbReference type="OrthoDB" id="9775677at2"/>
<dbReference type="InterPro" id="IPR042089">
    <property type="entry name" value="Peptidase_M13_dom_2"/>
</dbReference>
<name>A0A0W0VU53_9GAMM</name>
<dbReference type="InterPro" id="IPR000718">
    <property type="entry name" value="Peptidase_M13"/>
</dbReference>
<dbReference type="InterPro" id="IPR008753">
    <property type="entry name" value="Peptidase_M13_N"/>
</dbReference>
<evidence type="ECO:0000256" key="2">
    <source>
        <dbReference type="ARBA" id="ARBA00007357"/>
    </source>
</evidence>
<organism evidence="11 12">
    <name type="scientific">Legionella lansingensis</name>
    <dbReference type="NCBI Taxonomy" id="45067"/>
    <lineage>
        <taxon>Bacteria</taxon>
        <taxon>Pseudomonadati</taxon>
        <taxon>Pseudomonadota</taxon>
        <taxon>Gammaproteobacteria</taxon>
        <taxon>Legionellales</taxon>
        <taxon>Legionellaceae</taxon>
        <taxon>Legionella</taxon>
    </lineage>
</organism>
<dbReference type="PANTHER" id="PTHR11733:SF167">
    <property type="entry name" value="FI17812P1-RELATED"/>
    <property type="match status" value="1"/>
</dbReference>
<sequence length="674" mass="76471">MRLCKIFTSILGMCISFLAMSAANQSTTSLNLDWIDNTISPAQNFFAYANGTWQKQNPIPPEYESWGTFHILQEKMQNILHQLFIEAANDKNAKPGSVEQKVGDFYYSGMDEALINKVGITPLKPEFERIESIKNNEDLQATIVHLQKIGVDAVFNFSSMQDFKDSKQMIGAAIQGGIGLPDRDYYLKDDKKFAEIREAYTDHLTKMFELLGDPTNKAAQEAQVVMAIETTLAKASLSQVELRDPYAIYHVMDEKQLQATTPNFSWPKYLTAMGLPQLKSINLATPDFFKKVNEQLKTVSLDNWKIYLRWRLIDAFAPYLSQPFVDQNFRMTSVISGTEKLLPRWKRVVSTENWALGFAVGKLYVEKYFPPESKQQVAEILQNIRKALRDDLETLSWMTPATRKAALKKLDLMQERVGYPEKWWDYSSLVINRGPYVLNVLRANEFLIKRDLNKIGKPVDTTEWQMTPQTINAYYDPSMNNINLPAGILQPPFFDPKAPSAVNYGAIGFIIGHEMTHGFDDKGSLFDGYGNLQNWWTPEDLKRFQAATNCIAEQFSHYKVNGDLPVQGNLVVGEATADLGGLTLAYNAFRGSKDYEKAKTIEGFTPDQQFFLGSAHVWANNIRPEQARNLVTTDPHPPMIYRVNGTLANMPQFQAAFSIPDGSPMVNKNRCVIW</sequence>
<evidence type="ECO:0000256" key="3">
    <source>
        <dbReference type="ARBA" id="ARBA00022670"/>
    </source>
</evidence>
<dbReference type="Pfam" id="PF05649">
    <property type="entry name" value="Peptidase_M13_N"/>
    <property type="match status" value="1"/>
</dbReference>
<feature type="domain" description="Peptidase M13 N-terminal" evidence="10">
    <location>
        <begin position="41"/>
        <end position="420"/>
    </location>
</feature>
<evidence type="ECO:0000256" key="8">
    <source>
        <dbReference type="SAM" id="SignalP"/>
    </source>
</evidence>
<keyword evidence="7" id="KW-0482">Metalloprotease</keyword>
<dbReference type="PROSITE" id="PS51885">
    <property type="entry name" value="NEPRILYSIN"/>
    <property type="match status" value="1"/>
</dbReference>
<keyword evidence="4" id="KW-0479">Metal-binding</keyword>
<comment type="similarity">
    <text evidence="2">Belongs to the peptidase M13 family.</text>
</comment>
<dbReference type="InterPro" id="IPR024079">
    <property type="entry name" value="MetalloPept_cat_dom_sf"/>
</dbReference>